<dbReference type="EMBL" id="CP031264">
    <property type="protein sequence ID" value="AXI80044.1"/>
    <property type="molecule type" value="Genomic_DNA"/>
</dbReference>
<evidence type="ECO:0000256" key="1">
    <source>
        <dbReference type="SAM" id="Phobius"/>
    </source>
</evidence>
<keyword evidence="1" id="KW-0812">Transmembrane</keyword>
<feature type="transmembrane region" description="Helical" evidence="1">
    <location>
        <begin position="76"/>
        <end position="100"/>
    </location>
</feature>
<protein>
    <submittedName>
        <fullName evidence="2">DUF3040 domain-containing protein</fullName>
    </submittedName>
</protein>
<gene>
    <name evidence="2" type="ORF">C7M71_024215</name>
</gene>
<evidence type="ECO:0000313" key="2">
    <source>
        <dbReference type="EMBL" id="AXI80044.1"/>
    </source>
</evidence>
<evidence type="ECO:0000313" key="3">
    <source>
        <dbReference type="Proteomes" id="UP000249340"/>
    </source>
</evidence>
<dbReference type="OrthoDB" id="4339071at2"/>
<name>A0A345T239_9ACTN</name>
<sequence>MGLSMHDRQVLADIEQHLTERDPALARLLGSFGDRRSRLRAAVRHAWLGTVVVVAGLAFLLGMVLLSTGSASRDRVLTVCGGSALIGSGLLVVAVLVVTWRRRRAG</sequence>
<reference evidence="3" key="1">
    <citation type="submission" date="2018-07" db="EMBL/GenBank/DDBJ databases">
        <title>Streptacidiphilus bronchialis DSM 106435 chromosome.</title>
        <authorList>
            <person name="Batra D."/>
            <person name="Gulvik C.A."/>
        </authorList>
    </citation>
    <scope>NUCLEOTIDE SEQUENCE [LARGE SCALE GENOMIC DNA]</scope>
    <source>
        <strain evidence="3">DSM 106435</strain>
    </source>
</reference>
<keyword evidence="3" id="KW-1185">Reference proteome</keyword>
<keyword evidence="1" id="KW-0472">Membrane</keyword>
<proteinExistence type="predicted"/>
<dbReference type="Pfam" id="PF11239">
    <property type="entry name" value="DUF3040"/>
    <property type="match status" value="1"/>
</dbReference>
<dbReference type="KEGG" id="stri:C7M71_024215"/>
<keyword evidence="1" id="KW-1133">Transmembrane helix</keyword>
<dbReference type="AlphaFoldDB" id="A0A345T239"/>
<organism evidence="2 3">
    <name type="scientific">Peterkaempfera bronchialis</name>
    <dbReference type="NCBI Taxonomy" id="2126346"/>
    <lineage>
        <taxon>Bacteria</taxon>
        <taxon>Bacillati</taxon>
        <taxon>Actinomycetota</taxon>
        <taxon>Actinomycetes</taxon>
        <taxon>Kitasatosporales</taxon>
        <taxon>Streptomycetaceae</taxon>
        <taxon>Peterkaempfera</taxon>
    </lineage>
</organism>
<dbReference type="RefSeq" id="WP_111490352.1">
    <property type="nucleotide sequence ID" value="NZ_CP031264.1"/>
</dbReference>
<dbReference type="Proteomes" id="UP000249340">
    <property type="component" value="Chromosome"/>
</dbReference>
<dbReference type="InterPro" id="IPR021401">
    <property type="entry name" value="DUF3040"/>
</dbReference>
<accession>A0A345T239</accession>
<feature type="transmembrane region" description="Helical" evidence="1">
    <location>
        <begin position="45"/>
        <end position="64"/>
    </location>
</feature>